<organism evidence="2 3">
    <name type="scientific">Megalurothrips usitatus</name>
    <name type="common">bean blossom thrips</name>
    <dbReference type="NCBI Taxonomy" id="439358"/>
    <lineage>
        <taxon>Eukaryota</taxon>
        <taxon>Metazoa</taxon>
        <taxon>Ecdysozoa</taxon>
        <taxon>Arthropoda</taxon>
        <taxon>Hexapoda</taxon>
        <taxon>Insecta</taxon>
        <taxon>Pterygota</taxon>
        <taxon>Neoptera</taxon>
        <taxon>Paraneoptera</taxon>
        <taxon>Thysanoptera</taxon>
        <taxon>Terebrantia</taxon>
        <taxon>Thripoidea</taxon>
        <taxon>Thripidae</taxon>
        <taxon>Megalurothrips</taxon>
    </lineage>
</organism>
<feature type="region of interest" description="Disordered" evidence="1">
    <location>
        <begin position="990"/>
        <end position="1053"/>
    </location>
</feature>
<dbReference type="Proteomes" id="UP001075354">
    <property type="component" value="Chromosome 5"/>
</dbReference>
<feature type="compositionally biased region" description="Pro residues" evidence="1">
    <location>
        <begin position="1010"/>
        <end position="1027"/>
    </location>
</feature>
<feature type="region of interest" description="Disordered" evidence="1">
    <location>
        <begin position="637"/>
        <end position="661"/>
    </location>
</feature>
<feature type="compositionally biased region" description="Basic and acidic residues" evidence="1">
    <location>
        <begin position="62"/>
        <end position="127"/>
    </location>
</feature>
<accession>A0AAV7XUD0</accession>
<feature type="compositionally biased region" description="Low complexity" evidence="1">
    <location>
        <begin position="611"/>
        <end position="621"/>
    </location>
</feature>
<feature type="compositionally biased region" description="Basic residues" evidence="1">
    <location>
        <begin position="1031"/>
        <end position="1044"/>
    </location>
</feature>
<feature type="compositionally biased region" description="Basic and acidic residues" evidence="1">
    <location>
        <begin position="644"/>
        <end position="661"/>
    </location>
</feature>
<feature type="compositionally biased region" description="Pro residues" evidence="1">
    <location>
        <begin position="424"/>
        <end position="446"/>
    </location>
</feature>
<feature type="region of interest" description="Disordered" evidence="1">
    <location>
        <begin position="146"/>
        <end position="274"/>
    </location>
</feature>
<feature type="compositionally biased region" description="Basic and acidic residues" evidence="1">
    <location>
        <begin position="724"/>
        <end position="736"/>
    </location>
</feature>
<feature type="compositionally biased region" description="Low complexity" evidence="1">
    <location>
        <begin position="560"/>
        <end position="580"/>
    </location>
</feature>
<feature type="compositionally biased region" description="Pro residues" evidence="1">
    <location>
        <begin position="387"/>
        <end position="401"/>
    </location>
</feature>
<feature type="region of interest" description="Disordered" evidence="1">
    <location>
        <begin position="560"/>
        <end position="621"/>
    </location>
</feature>
<feature type="region of interest" description="Disordered" evidence="1">
    <location>
        <begin position="520"/>
        <end position="542"/>
    </location>
</feature>
<feature type="compositionally biased region" description="Basic and acidic residues" evidence="1">
    <location>
        <begin position="164"/>
        <end position="177"/>
    </location>
</feature>
<feature type="region of interest" description="Disordered" evidence="1">
    <location>
        <begin position="346"/>
        <end position="480"/>
    </location>
</feature>
<comment type="caution">
    <text evidence="2">The sequence shown here is derived from an EMBL/GenBank/DDBJ whole genome shotgun (WGS) entry which is preliminary data.</text>
</comment>
<sequence length="1053" mass="110918">MAEEAGAAPPPAAPSAAPEDAAGGGDSATVPGVAGAGDAAEAVVCVSEVAATGQEAGDEDGKDLKDCKDKDSRDRDFRDKDSKDKDVRDKDFKDKDSKQDKESKDKDCKHDKESKDKDGKEKESKDKDKDYKYRKLLYLFKFSKSTKKSKKEEAKLARNTLGTPEERRSQLDRDMKSSWDTLPETLRKKKQRVSRALLSEFIVDGSEEGRTPAPPGPEDPVSKEGAGGGDVAGGSGGSPKDALLRSGVYYDDDEDDEDEDTKSSTSSSCSEKNEVCVYQVQPARAGSASSAVEVVTRAMFHRQDEETSLVADGGAEQTETQIGEEEIYQKMSFETDSTSERLSTVILDDGEKEEEEIEVEGGTMISLTKTEDESVEPAVSDGTASPAPAPSAPSSPRPPSSPTSASPPSASPHSASPPSGQCPEPSPPQSPTTPGPTQPPRPPSPPTVDSNSKKIPDVDPDSGVEAKGSCSSPLEDSNTTVFGFECGADTEYATVVLSTRSCEESDATTVAADESVSLYSRPRPAKTSVAAANQGAGDARAPGLDSEALAAVEMLARAVSSDSLLGGSSGSSGSSGSNSGPQCSPANSQSSLLDNMKLHEDDSGTDVNNPSSSSSSSAASSCAGDVVAAVVECGEYEDVSPVHPEPKAEPKVDAKAEAKTEHVYEAMQPTVSALYSSVGKASKAGKPPAPGAQPLPGMHLGDPKSPKDSSTPQYLLEALSKRAAAKDSKQDEEHYTFMELSPGDAKAKGSGLYVKKSQQTAASAVSGRAAGGAAPASQKLPPHLTAPIFYNPLVQCPPAAPETAAPAAATTSPPLSPSRDDLRPGNKKPCPVFKPHGFEPLAGHGASTASDSEHLTDSFDEDEAVSPSGRPGLAEEPLWRRPDPAPAAGAGLCSWRPQLEPLLCRRSVTMETIVEEPNTHSATAAAGQDDSRLTVREILRRFEELGGKVPSLCDADPRDADGDPDDEESEEKSATLREIQETLMNLEEKVRNYQCKMASSGPSSLQLQPSPQPHQQPPLQQQPPPQQQSPVKHHHHHHHHHHSRQQQLAALAV</sequence>
<feature type="compositionally biased region" description="Polar residues" evidence="1">
    <location>
        <begin position="581"/>
        <end position="593"/>
    </location>
</feature>
<reference evidence="2" key="1">
    <citation type="submission" date="2022-12" db="EMBL/GenBank/DDBJ databases">
        <title>Chromosome-level genome assembly of the bean flower thrips Megalurothrips usitatus.</title>
        <authorList>
            <person name="Ma L."/>
            <person name="Liu Q."/>
            <person name="Li H."/>
            <person name="Cai W."/>
        </authorList>
    </citation>
    <scope>NUCLEOTIDE SEQUENCE</scope>
    <source>
        <strain evidence="2">Cailab_2022a</strain>
    </source>
</reference>
<dbReference type="AlphaFoldDB" id="A0AAV7XUD0"/>
<feature type="compositionally biased region" description="Low complexity" evidence="1">
    <location>
        <begin position="14"/>
        <end position="33"/>
    </location>
</feature>
<feature type="region of interest" description="Disordered" evidence="1">
    <location>
        <begin position="52"/>
        <end position="127"/>
    </location>
</feature>
<evidence type="ECO:0000256" key="1">
    <source>
        <dbReference type="SAM" id="MobiDB-lite"/>
    </source>
</evidence>
<feature type="region of interest" description="Disordered" evidence="1">
    <location>
        <begin position="947"/>
        <end position="978"/>
    </location>
</feature>
<feature type="region of interest" description="Disordered" evidence="1">
    <location>
        <begin position="677"/>
        <end position="892"/>
    </location>
</feature>
<feature type="compositionally biased region" description="Gly residues" evidence="1">
    <location>
        <begin position="225"/>
        <end position="237"/>
    </location>
</feature>
<gene>
    <name evidence="2" type="ORF">ONE63_008007</name>
</gene>
<feature type="compositionally biased region" description="Polar residues" evidence="1">
    <location>
        <begin position="469"/>
        <end position="480"/>
    </location>
</feature>
<feature type="compositionally biased region" description="Low complexity" evidence="1">
    <location>
        <begin position="530"/>
        <end position="541"/>
    </location>
</feature>
<evidence type="ECO:0000313" key="3">
    <source>
        <dbReference type="Proteomes" id="UP001075354"/>
    </source>
</evidence>
<keyword evidence="3" id="KW-1185">Reference proteome</keyword>
<feature type="region of interest" description="Disordered" evidence="1">
    <location>
        <begin position="1"/>
        <end position="33"/>
    </location>
</feature>
<feature type="compositionally biased region" description="Low complexity" evidence="1">
    <location>
        <begin position="801"/>
        <end position="813"/>
    </location>
</feature>
<feature type="compositionally biased region" description="Acidic residues" evidence="1">
    <location>
        <begin position="250"/>
        <end position="260"/>
    </location>
</feature>
<evidence type="ECO:0000313" key="2">
    <source>
        <dbReference type="EMBL" id="KAJ1528091.1"/>
    </source>
</evidence>
<name>A0AAV7XUD0_9NEOP</name>
<protein>
    <submittedName>
        <fullName evidence="2">Uncharacterized protein</fullName>
    </submittedName>
</protein>
<feature type="compositionally biased region" description="Acidic residues" evidence="1">
    <location>
        <begin position="348"/>
        <end position="359"/>
    </location>
</feature>
<feature type="compositionally biased region" description="Low complexity" evidence="1">
    <location>
        <begin position="761"/>
        <end position="777"/>
    </location>
</feature>
<proteinExistence type="predicted"/>
<feature type="compositionally biased region" description="Low complexity" evidence="1">
    <location>
        <begin position="402"/>
        <end position="423"/>
    </location>
</feature>
<dbReference type="EMBL" id="JAPTSV010000005">
    <property type="protein sequence ID" value="KAJ1528091.1"/>
    <property type="molecule type" value="Genomic_DNA"/>
</dbReference>